<feature type="transmembrane region" description="Helical" evidence="1">
    <location>
        <begin position="20"/>
        <end position="37"/>
    </location>
</feature>
<keyword evidence="2" id="KW-1185">Reference proteome</keyword>
<proteinExistence type="predicted"/>
<dbReference type="AlphaFoldDB" id="A0A7E4USG7"/>
<protein>
    <submittedName>
        <fullName evidence="3">Mannosyltransferase</fullName>
    </submittedName>
</protein>
<dbReference type="WBParaSite" id="Pan_g1199.t1">
    <property type="protein sequence ID" value="Pan_g1199.t1"/>
    <property type="gene ID" value="Pan_g1199"/>
</dbReference>
<evidence type="ECO:0000256" key="1">
    <source>
        <dbReference type="SAM" id="Phobius"/>
    </source>
</evidence>
<sequence>MQARLKRSLVHLRLIPERYWTVFGVFCFLLLFVYFTRPSKPTIAPIRANRTIVHAVPLPEEAHAPDSHVLASELSPEKRIHRTPYPKRVNMGDCPKLFGNVVVFVAVVTSSYKTKYK</sequence>
<evidence type="ECO:0000313" key="3">
    <source>
        <dbReference type="WBParaSite" id="Pan_g1199.t1"/>
    </source>
</evidence>
<keyword evidence="1" id="KW-1133">Transmembrane helix</keyword>
<keyword evidence="1" id="KW-0472">Membrane</keyword>
<accession>A0A7E4USG7</accession>
<keyword evidence="1" id="KW-0812">Transmembrane</keyword>
<name>A0A7E4USG7_PANRE</name>
<evidence type="ECO:0000313" key="2">
    <source>
        <dbReference type="Proteomes" id="UP000492821"/>
    </source>
</evidence>
<reference evidence="3" key="2">
    <citation type="submission" date="2020-10" db="UniProtKB">
        <authorList>
            <consortium name="WormBaseParasite"/>
        </authorList>
    </citation>
    <scope>IDENTIFICATION</scope>
</reference>
<reference evidence="2" key="1">
    <citation type="journal article" date="2013" name="Genetics">
        <title>The draft genome and transcriptome of Panagrellus redivivus are shaped by the harsh demands of a free-living lifestyle.</title>
        <authorList>
            <person name="Srinivasan J."/>
            <person name="Dillman A.R."/>
            <person name="Macchietto M.G."/>
            <person name="Heikkinen L."/>
            <person name="Lakso M."/>
            <person name="Fracchia K.M."/>
            <person name="Antoshechkin I."/>
            <person name="Mortazavi A."/>
            <person name="Wong G."/>
            <person name="Sternberg P.W."/>
        </authorList>
    </citation>
    <scope>NUCLEOTIDE SEQUENCE [LARGE SCALE GENOMIC DNA]</scope>
    <source>
        <strain evidence="2">MT8872</strain>
    </source>
</reference>
<organism evidence="2 3">
    <name type="scientific">Panagrellus redivivus</name>
    <name type="common">Microworm</name>
    <dbReference type="NCBI Taxonomy" id="6233"/>
    <lineage>
        <taxon>Eukaryota</taxon>
        <taxon>Metazoa</taxon>
        <taxon>Ecdysozoa</taxon>
        <taxon>Nematoda</taxon>
        <taxon>Chromadorea</taxon>
        <taxon>Rhabditida</taxon>
        <taxon>Tylenchina</taxon>
        <taxon>Panagrolaimomorpha</taxon>
        <taxon>Panagrolaimoidea</taxon>
        <taxon>Panagrolaimidae</taxon>
        <taxon>Panagrellus</taxon>
    </lineage>
</organism>
<dbReference type="Proteomes" id="UP000492821">
    <property type="component" value="Unassembled WGS sequence"/>
</dbReference>